<reference evidence="3" key="2">
    <citation type="submission" date="2022-01" db="EMBL/GenBank/DDBJ databases">
        <authorList>
            <person name="Yamashiro T."/>
            <person name="Shiraishi A."/>
            <person name="Satake H."/>
            <person name="Nakayama K."/>
        </authorList>
    </citation>
    <scope>NUCLEOTIDE SEQUENCE</scope>
</reference>
<feature type="domain" description="Reverse transcriptase Ty1/copia-type" evidence="2">
    <location>
        <begin position="321"/>
        <end position="412"/>
    </location>
</feature>
<keyword evidence="1" id="KW-0472">Membrane</keyword>
<keyword evidence="1" id="KW-0812">Transmembrane</keyword>
<keyword evidence="4" id="KW-1185">Reference proteome</keyword>
<dbReference type="Proteomes" id="UP001151760">
    <property type="component" value="Unassembled WGS sequence"/>
</dbReference>
<keyword evidence="1" id="KW-1133">Transmembrane helix</keyword>
<feature type="transmembrane region" description="Helical" evidence="1">
    <location>
        <begin position="12"/>
        <end position="29"/>
    </location>
</feature>
<evidence type="ECO:0000313" key="4">
    <source>
        <dbReference type="Proteomes" id="UP001151760"/>
    </source>
</evidence>
<evidence type="ECO:0000259" key="2">
    <source>
        <dbReference type="Pfam" id="PF07727"/>
    </source>
</evidence>
<organism evidence="3 4">
    <name type="scientific">Tanacetum coccineum</name>
    <dbReference type="NCBI Taxonomy" id="301880"/>
    <lineage>
        <taxon>Eukaryota</taxon>
        <taxon>Viridiplantae</taxon>
        <taxon>Streptophyta</taxon>
        <taxon>Embryophyta</taxon>
        <taxon>Tracheophyta</taxon>
        <taxon>Spermatophyta</taxon>
        <taxon>Magnoliopsida</taxon>
        <taxon>eudicotyledons</taxon>
        <taxon>Gunneridae</taxon>
        <taxon>Pentapetalae</taxon>
        <taxon>asterids</taxon>
        <taxon>campanulids</taxon>
        <taxon>Asterales</taxon>
        <taxon>Asteraceae</taxon>
        <taxon>Asteroideae</taxon>
        <taxon>Anthemideae</taxon>
        <taxon>Anthemidinae</taxon>
        <taxon>Tanacetum</taxon>
    </lineage>
</organism>
<evidence type="ECO:0000256" key="1">
    <source>
        <dbReference type="SAM" id="Phobius"/>
    </source>
</evidence>
<name>A0ABQ5ENS7_9ASTR</name>
<dbReference type="InterPro" id="IPR013103">
    <property type="entry name" value="RVT_2"/>
</dbReference>
<dbReference type="EMBL" id="BQNB010016511">
    <property type="protein sequence ID" value="GJT52603.1"/>
    <property type="molecule type" value="Genomic_DNA"/>
</dbReference>
<dbReference type="Pfam" id="PF07727">
    <property type="entry name" value="RVT_2"/>
    <property type="match status" value="1"/>
</dbReference>
<sequence>MKDKSINRRQRLIRVFIVGCIGMLFSVIIESNSTESKEQIQAARSGNDATSCMMQITRPINNVSRQRLRVQTYLLTSNIFFGYRQQHTEQPGLNNEGEVDQNAEQKAMSLAQQRYIDQILTEEVLRVGCEKKENIKKQASRNLDLMLTNDVLTQPDQARLSRQKTFEHIISSLVFMSKTFEQQRFKPRSSMSKDFEHRSFKSPRNFMSKTFEPQQSLSSGRQRLMVYAENNTSAPFLNVLMMAYHISLETSHQNDKKNSVEQCLFRPSFLKDKRRQKLQTLTPRPPRQHVVPFSRKDSFGNGDSAWIEAMQDETSYRSTDKNWELVYKPFARMIIKLNLYYGRNKRMKIRLEIRNKARLVAKGLLLRKRVIDFEETFAPVARLEAVRFSLPTAGTQSFPKSIRMDLKTAFLRSIEGGV</sequence>
<evidence type="ECO:0000313" key="3">
    <source>
        <dbReference type="EMBL" id="GJT52603.1"/>
    </source>
</evidence>
<reference evidence="3" key="1">
    <citation type="journal article" date="2022" name="Int. J. Mol. Sci.">
        <title>Draft Genome of Tanacetum Coccineum: Genomic Comparison of Closely Related Tanacetum-Family Plants.</title>
        <authorList>
            <person name="Yamashiro T."/>
            <person name="Shiraishi A."/>
            <person name="Nakayama K."/>
            <person name="Satake H."/>
        </authorList>
    </citation>
    <scope>NUCLEOTIDE SEQUENCE</scope>
</reference>
<gene>
    <name evidence="3" type="ORF">Tco_0978760</name>
</gene>
<protein>
    <submittedName>
        <fullName evidence="3">Retrovirus-related pol polyprotein from transposon TNT 1-94</fullName>
    </submittedName>
</protein>
<proteinExistence type="predicted"/>
<comment type="caution">
    <text evidence="3">The sequence shown here is derived from an EMBL/GenBank/DDBJ whole genome shotgun (WGS) entry which is preliminary data.</text>
</comment>
<accession>A0ABQ5ENS7</accession>